<dbReference type="PANTHER" id="PTHR43205:SF7">
    <property type="entry name" value="PROSTAGLANDIN REDUCTASE 1"/>
    <property type="match status" value="1"/>
</dbReference>
<protein>
    <submittedName>
        <fullName evidence="3">NADP-dependent oxidoreductase</fullName>
    </submittedName>
</protein>
<name>A0A2Z2KY62_9BACL</name>
<dbReference type="SUPFAM" id="SSF50129">
    <property type="entry name" value="GroES-like"/>
    <property type="match status" value="1"/>
</dbReference>
<dbReference type="EMBL" id="CP021780">
    <property type="protein sequence ID" value="ASA25338.1"/>
    <property type="molecule type" value="Genomic_DNA"/>
</dbReference>
<dbReference type="AlphaFoldDB" id="A0A2Z2KY62"/>
<dbReference type="SMART" id="SM00829">
    <property type="entry name" value="PKS_ER"/>
    <property type="match status" value="1"/>
</dbReference>
<dbReference type="OrthoDB" id="9805663at2"/>
<dbReference type="PANTHER" id="PTHR43205">
    <property type="entry name" value="PROSTAGLANDIN REDUCTASE"/>
    <property type="match status" value="1"/>
</dbReference>
<organism evidence="3 4">
    <name type="scientific">Paenibacillus donghaensis</name>
    <dbReference type="NCBI Taxonomy" id="414771"/>
    <lineage>
        <taxon>Bacteria</taxon>
        <taxon>Bacillati</taxon>
        <taxon>Bacillota</taxon>
        <taxon>Bacilli</taxon>
        <taxon>Bacillales</taxon>
        <taxon>Paenibacillaceae</taxon>
        <taxon>Paenibacillus</taxon>
    </lineage>
</organism>
<dbReference type="RefSeq" id="WP_087919303.1">
    <property type="nucleotide sequence ID" value="NZ_CP021780.1"/>
</dbReference>
<dbReference type="Pfam" id="PF16884">
    <property type="entry name" value="ADH_N_2"/>
    <property type="match status" value="1"/>
</dbReference>
<keyword evidence="1" id="KW-0560">Oxidoreductase</keyword>
<gene>
    <name evidence="3" type="ORF">B9T62_34170</name>
</gene>
<keyword evidence="4" id="KW-1185">Reference proteome</keyword>
<evidence type="ECO:0000256" key="1">
    <source>
        <dbReference type="ARBA" id="ARBA00023002"/>
    </source>
</evidence>
<evidence type="ECO:0000259" key="2">
    <source>
        <dbReference type="SMART" id="SM00829"/>
    </source>
</evidence>
<dbReference type="InterPro" id="IPR036291">
    <property type="entry name" value="NAD(P)-bd_dom_sf"/>
</dbReference>
<dbReference type="InterPro" id="IPR011032">
    <property type="entry name" value="GroES-like_sf"/>
</dbReference>
<dbReference type="InterPro" id="IPR045010">
    <property type="entry name" value="MDR_fam"/>
</dbReference>
<accession>A0A2Z2KY62</accession>
<feature type="domain" description="Enoyl reductase (ER)" evidence="2">
    <location>
        <begin position="15"/>
        <end position="330"/>
    </location>
</feature>
<dbReference type="Pfam" id="PF00107">
    <property type="entry name" value="ADH_zinc_N"/>
    <property type="match status" value="1"/>
</dbReference>
<sequence length="336" mass="35518">MSMNRKIILDSRPQGMPEPRNFAFQEEPATAPAAGEVLVKTLYVSVDPYMRGRMNAGKSYAKPYEVGGVMGGGAVGQVVESAADSFSKGDIVSGGWGWQTLAVVGAASLRPIDRELAPISTALGVLGMTGLTAYFGLLAIGDPQPGETVVVSGAGGAVGMIVAQLAKIKGARVVGISGSELKNSYLKQELGVDAVVNYKTDELEEALEAACPDGVDVYFDNVGGEISDAVLRRINKNARIPICGQISLYNLKQSDQGPRVQSILLTNTALMKGFLVGDYAKDSPQALKELAGWLQEGKLKHAENIIEGFERIPEAFLGLFSGDNLGKQLVKVAEVE</sequence>
<dbReference type="InterPro" id="IPR041694">
    <property type="entry name" value="ADH_N_2"/>
</dbReference>
<reference evidence="3 4" key="1">
    <citation type="submission" date="2017-06" db="EMBL/GenBank/DDBJ databases">
        <title>Complete genome sequence of Paenibacillus donghaensis KCTC 13049T isolated from East Sea sediment, South Korea.</title>
        <authorList>
            <person name="Jung B.K."/>
            <person name="Hong S.-J."/>
            <person name="Shin J.-H."/>
        </authorList>
    </citation>
    <scope>NUCLEOTIDE SEQUENCE [LARGE SCALE GENOMIC DNA]</scope>
    <source>
        <strain evidence="3 4">KCTC 13049</strain>
    </source>
</reference>
<dbReference type="Gene3D" id="3.40.50.720">
    <property type="entry name" value="NAD(P)-binding Rossmann-like Domain"/>
    <property type="match status" value="1"/>
</dbReference>
<dbReference type="CDD" id="cd05288">
    <property type="entry name" value="PGDH"/>
    <property type="match status" value="1"/>
</dbReference>
<dbReference type="InterPro" id="IPR013149">
    <property type="entry name" value="ADH-like_C"/>
</dbReference>
<evidence type="ECO:0000313" key="4">
    <source>
        <dbReference type="Proteomes" id="UP000249890"/>
    </source>
</evidence>
<dbReference type="KEGG" id="pdh:B9T62_34170"/>
<dbReference type="InterPro" id="IPR020843">
    <property type="entry name" value="ER"/>
</dbReference>
<dbReference type="SUPFAM" id="SSF51735">
    <property type="entry name" value="NAD(P)-binding Rossmann-fold domains"/>
    <property type="match status" value="1"/>
</dbReference>
<dbReference type="Proteomes" id="UP000249890">
    <property type="component" value="Chromosome"/>
</dbReference>
<dbReference type="Gene3D" id="3.90.180.10">
    <property type="entry name" value="Medium-chain alcohol dehydrogenases, catalytic domain"/>
    <property type="match status" value="1"/>
</dbReference>
<proteinExistence type="predicted"/>
<dbReference type="GO" id="GO:0016628">
    <property type="term" value="F:oxidoreductase activity, acting on the CH-CH group of donors, NAD or NADP as acceptor"/>
    <property type="evidence" value="ECO:0007669"/>
    <property type="project" value="InterPro"/>
</dbReference>
<dbReference type="FunFam" id="3.40.50.720:FF:000121">
    <property type="entry name" value="Prostaglandin reductase 2"/>
    <property type="match status" value="1"/>
</dbReference>
<evidence type="ECO:0000313" key="3">
    <source>
        <dbReference type="EMBL" id="ASA25338.1"/>
    </source>
</evidence>